<protein>
    <recommendedName>
        <fullName evidence="1">GGDEF domain-containing protein</fullName>
    </recommendedName>
</protein>
<dbReference type="Gene3D" id="3.30.450.20">
    <property type="entry name" value="PAS domain"/>
    <property type="match status" value="1"/>
</dbReference>
<gene>
    <name evidence="2" type="ORF">lacNasYZ03_07320</name>
</gene>
<dbReference type="NCBIfam" id="TIGR00254">
    <property type="entry name" value="GGDEF"/>
    <property type="match status" value="1"/>
</dbReference>
<sequence>MLASSTLVISIIIKKEWDSINQRHQDQIQLNSRLAAGYFEKKLEIGQFVTESIESEAISTGGDTNLFVKNAGHMLEKYSDIYSLLVLRGKQAVTVYRQGKIRRGRSEFADNALAQKALEYCGRKHVNGIIGPLSTSGAGQCLLVCRPIYIKGKLYAYALAVIKQKYLFARTFKELTKLGYRYRFSKTRIAGKKYNQLVSTLGKRPAQASMTFKLGECNWKLETARKDAGQIPRDIKASIFLGTVTVIINTLLSTLLVSYVERGKILVKLVNTDYLTGLMSRQAFDRNVSRYLDQHLGEPAAGAIIDVDDFKYINDLYGHEAGDEALRNLAGSLLRIFGKQGLVCRNGGDEFAVFLKKTDPPAARAAFEKLFDQSLAFSYQGRSHPYTVSLGFAVYPDQGQSREVLMNKADVALYDVKSAGKAAMAVYSPSMSKEGRAQLGFNLRDLAVNLPGAFFIYRHDDGKILFANKELLRIMECASEEEFIEYVGRKVKGLIAPEDYDQAVASCNEQVGDGDEGLAQLDYHVITKETRKRIYMHAVAHMVKNPYFGEIYYVIIGPRPDQNK</sequence>
<dbReference type="PANTHER" id="PTHR44757:SF2">
    <property type="entry name" value="BIOFILM ARCHITECTURE MAINTENANCE PROTEIN MBAA"/>
    <property type="match status" value="1"/>
</dbReference>
<dbReference type="InterPro" id="IPR029787">
    <property type="entry name" value="Nucleotide_cyclase"/>
</dbReference>
<dbReference type="PROSITE" id="PS50887">
    <property type="entry name" value="GGDEF"/>
    <property type="match status" value="1"/>
</dbReference>
<dbReference type="SUPFAM" id="SSF55073">
    <property type="entry name" value="Nucleotide cyclase"/>
    <property type="match status" value="1"/>
</dbReference>
<dbReference type="Proteomes" id="UP000616547">
    <property type="component" value="Unassembled WGS sequence"/>
</dbReference>
<accession>A0ABQ3W6M5</accession>
<dbReference type="PANTHER" id="PTHR44757">
    <property type="entry name" value="DIGUANYLATE CYCLASE DGCP"/>
    <property type="match status" value="1"/>
</dbReference>
<feature type="domain" description="GGDEF" evidence="1">
    <location>
        <begin position="298"/>
        <end position="429"/>
    </location>
</feature>
<dbReference type="SMART" id="SM00267">
    <property type="entry name" value="GGDEF"/>
    <property type="match status" value="1"/>
</dbReference>
<reference evidence="3" key="1">
    <citation type="submission" date="2021-01" db="EMBL/GenBank/DDBJ databases">
        <title>Draft genome sequence of Nasalis larvatus strain YZ03.</title>
        <authorList>
            <person name="Suzuki-Hashido N."/>
            <person name="Tsuchida S."/>
            <person name="Hayakawa T."/>
        </authorList>
    </citation>
    <scope>NUCLEOTIDE SEQUENCE [LARGE SCALE GENOMIC DNA]</scope>
    <source>
        <strain evidence="3">YZ03</strain>
    </source>
</reference>
<dbReference type="SUPFAM" id="SSF55785">
    <property type="entry name" value="PYP-like sensor domain (PAS domain)"/>
    <property type="match status" value="1"/>
</dbReference>
<organism evidence="2 3">
    <name type="scientific">Lactobacillus nasalidis</name>
    <dbReference type="NCBI Taxonomy" id="2797258"/>
    <lineage>
        <taxon>Bacteria</taxon>
        <taxon>Bacillati</taxon>
        <taxon>Bacillota</taxon>
        <taxon>Bacilli</taxon>
        <taxon>Lactobacillales</taxon>
        <taxon>Lactobacillaceae</taxon>
        <taxon>Lactobacillus</taxon>
    </lineage>
</organism>
<comment type="caution">
    <text evidence="2">The sequence shown here is derived from an EMBL/GenBank/DDBJ whole genome shotgun (WGS) entry which is preliminary data.</text>
</comment>
<proteinExistence type="predicted"/>
<dbReference type="InterPro" id="IPR000160">
    <property type="entry name" value="GGDEF_dom"/>
</dbReference>
<dbReference type="Pfam" id="PF00990">
    <property type="entry name" value="GGDEF"/>
    <property type="match status" value="1"/>
</dbReference>
<dbReference type="CDD" id="cd01949">
    <property type="entry name" value="GGDEF"/>
    <property type="match status" value="1"/>
</dbReference>
<dbReference type="EMBL" id="BOCI01000199">
    <property type="protein sequence ID" value="GHW01045.1"/>
    <property type="molecule type" value="Genomic_DNA"/>
</dbReference>
<keyword evidence="3" id="KW-1185">Reference proteome</keyword>
<dbReference type="InterPro" id="IPR035965">
    <property type="entry name" value="PAS-like_dom_sf"/>
</dbReference>
<name>A0ABQ3W6M5_9LACO</name>
<dbReference type="InterPro" id="IPR000014">
    <property type="entry name" value="PAS"/>
</dbReference>
<evidence type="ECO:0000313" key="2">
    <source>
        <dbReference type="EMBL" id="GHW01045.1"/>
    </source>
</evidence>
<dbReference type="InterPro" id="IPR043128">
    <property type="entry name" value="Rev_trsase/Diguanyl_cyclase"/>
</dbReference>
<dbReference type="InterPro" id="IPR052155">
    <property type="entry name" value="Biofilm_reg_signaling"/>
</dbReference>
<dbReference type="CDD" id="cd00130">
    <property type="entry name" value="PAS"/>
    <property type="match status" value="1"/>
</dbReference>
<dbReference type="Gene3D" id="3.30.70.270">
    <property type="match status" value="1"/>
</dbReference>
<evidence type="ECO:0000259" key="1">
    <source>
        <dbReference type="PROSITE" id="PS50887"/>
    </source>
</evidence>
<evidence type="ECO:0000313" key="3">
    <source>
        <dbReference type="Proteomes" id="UP000616547"/>
    </source>
</evidence>